<gene>
    <name evidence="1" type="ORF">D7003_00995</name>
</gene>
<dbReference type="Proteomes" id="UP000273807">
    <property type="component" value="Unassembled WGS sequence"/>
</dbReference>
<keyword evidence="2" id="KW-1185">Reference proteome</keyword>
<reference evidence="1 2" key="1">
    <citation type="submission" date="2018-10" db="EMBL/GenBank/DDBJ databases">
        <title>Genome sequencing of Arthrobacter oryzae TNB02.</title>
        <authorList>
            <person name="Cho Y.-J."/>
            <person name="Cho A."/>
            <person name="Kim O.-S."/>
        </authorList>
    </citation>
    <scope>NUCLEOTIDE SEQUENCE [LARGE SCALE GENOMIC DNA]</scope>
    <source>
        <strain evidence="1 2">TNB02</strain>
    </source>
</reference>
<accession>A0A3N0CE77</accession>
<dbReference type="EMBL" id="RBED01000008">
    <property type="protein sequence ID" value="RNL61750.1"/>
    <property type="molecule type" value="Genomic_DNA"/>
</dbReference>
<proteinExistence type="predicted"/>
<evidence type="ECO:0000313" key="2">
    <source>
        <dbReference type="Proteomes" id="UP000273807"/>
    </source>
</evidence>
<organism evidence="1 2">
    <name type="scientific">Arthrobacter oryzae</name>
    <dbReference type="NCBI Taxonomy" id="409290"/>
    <lineage>
        <taxon>Bacteria</taxon>
        <taxon>Bacillati</taxon>
        <taxon>Actinomycetota</taxon>
        <taxon>Actinomycetes</taxon>
        <taxon>Micrococcales</taxon>
        <taxon>Micrococcaceae</taxon>
        <taxon>Arthrobacter</taxon>
    </lineage>
</organism>
<dbReference type="AlphaFoldDB" id="A0A3N0CE77"/>
<protein>
    <submittedName>
        <fullName evidence="1">Uncharacterized protein</fullName>
    </submittedName>
</protein>
<evidence type="ECO:0000313" key="1">
    <source>
        <dbReference type="EMBL" id="RNL61750.1"/>
    </source>
</evidence>
<sequence length="90" mass="10108">MAVRRDFWSERSGQVKRILHGLERRVQALIGQLRMDLMAGWGADIFSLALDPRARPAANVAGWNLAAHGIEMLQHLIAGPQPHHCHRVQV</sequence>
<name>A0A3N0CE77_9MICC</name>
<comment type="caution">
    <text evidence="1">The sequence shown here is derived from an EMBL/GenBank/DDBJ whole genome shotgun (WGS) entry which is preliminary data.</text>
</comment>